<evidence type="ECO:0000313" key="5">
    <source>
        <dbReference type="EMBL" id="PQA86330.1"/>
    </source>
</evidence>
<dbReference type="Gene3D" id="1.20.1600.10">
    <property type="entry name" value="Outer membrane efflux proteins (OEP)"/>
    <property type="match status" value="1"/>
</dbReference>
<dbReference type="PANTHER" id="PTHR30203">
    <property type="entry name" value="OUTER MEMBRANE CATION EFFLUX PROTEIN"/>
    <property type="match status" value="1"/>
</dbReference>
<comment type="caution">
    <text evidence="5">The sequence shown here is derived from an EMBL/GenBank/DDBJ whole genome shotgun (WGS) entry which is preliminary data.</text>
</comment>
<feature type="coiled-coil region" evidence="2">
    <location>
        <begin position="298"/>
        <end position="329"/>
    </location>
</feature>
<evidence type="ECO:0000256" key="4">
    <source>
        <dbReference type="SAM" id="SignalP"/>
    </source>
</evidence>
<keyword evidence="2" id="KW-0175">Coiled coil</keyword>
<evidence type="ECO:0000256" key="2">
    <source>
        <dbReference type="SAM" id="Coils"/>
    </source>
</evidence>
<organism evidence="5 6">
    <name type="scientific">Hyphococcus luteus</name>
    <dbReference type="NCBI Taxonomy" id="2058213"/>
    <lineage>
        <taxon>Bacteria</taxon>
        <taxon>Pseudomonadati</taxon>
        <taxon>Pseudomonadota</taxon>
        <taxon>Alphaproteobacteria</taxon>
        <taxon>Parvularculales</taxon>
        <taxon>Parvularculaceae</taxon>
        <taxon>Hyphococcus</taxon>
    </lineage>
</organism>
<dbReference type="InterPro" id="IPR003423">
    <property type="entry name" value="OMP_efflux"/>
</dbReference>
<dbReference type="OrthoDB" id="5801460at2"/>
<dbReference type="Proteomes" id="UP000239504">
    <property type="component" value="Unassembled WGS sequence"/>
</dbReference>
<feature type="chain" id="PRO_5015747306" description="TolC family protein" evidence="4">
    <location>
        <begin position="24"/>
        <end position="411"/>
    </location>
</feature>
<gene>
    <name evidence="5" type="ORF">CW354_18490</name>
</gene>
<evidence type="ECO:0000256" key="1">
    <source>
        <dbReference type="ARBA" id="ARBA00007613"/>
    </source>
</evidence>
<feature type="region of interest" description="Disordered" evidence="3">
    <location>
        <begin position="59"/>
        <end position="87"/>
    </location>
</feature>
<keyword evidence="4" id="KW-0732">Signal</keyword>
<name>A0A2S7K1E8_9PROT</name>
<dbReference type="PANTHER" id="PTHR30203:SF24">
    <property type="entry name" value="BLR4935 PROTEIN"/>
    <property type="match status" value="1"/>
</dbReference>
<dbReference type="EMBL" id="PJCH01000015">
    <property type="protein sequence ID" value="PQA86330.1"/>
    <property type="molecule type" value="Genomic_DNA"/>
</dbReference>
<dbReference type="InterPro" id="IPR010131">
    <property type="entry name" value="MdtP/NodT-like"/>
</dbReference>
<sequence>MIIRICGLALAAFAAWGLGAASAQENTADPGLTLGQFLEDAARNHPRLEEARAELDAAEARGRANSRPLYNPEFEGEFSDSEDDADDSRSIGLSKAFDITNKRATRAKGARSAVDAARFTYEAEKRSLFADLLTALADYQARKRLSELAAQRAEVAREFSSIAGRRAEAGDLSKSERLAAQLSLSQAIAEQTTARSDFSEARQALTALVGEVMPAWPVLPDPPAAAAPLDMTLVRRLPELRAAEALADALAAEIRFAKKSRIPDPTIGAAYGRDGDADFAGVRLSVPIPVFASGQAEVDEARAERIAAQQSIRNQLRNAEARLIEASGRYAVAAGTWRVWMRDGSDVLGEQRGVLDQLWRSGDITAVEYLVQLDQTYSAERAGIELQGSLWRAWIDWLDASGTLNEWMETL</sequence>
<evidence type="ECO:0000256" key="3">
    <source>
        <dbReference type="SAM" id="MobiDB-lite"/>
    </source>
</evidence>
<feature type="signal peptide" evidence="4">
    <location>
        <begin position="1"/>
        <end position="23"/>
    </location>
</feature>
<accession>A0A2S7K1E8</accession>
<protein>
    <recommendedName>
        <fullName evidence="7">TolC family protein</fullName>
    </recommendedName>
</protein>
<feature type="compositionally biased region" description="Acidic residues" evidence="3">
    <location>
        <begin position="74"/>
        <end position="86"/>
    </location>
</feature>
<evidence type="ECO:0000313" key="6">
    <source>
        <dbReference type="Proteomes" id="UP000239504"/>
    </source>
</evidence>
<dbReference type="AlphaFoldDB" id="A0A2S7K1E8"/>
<proteinExistence type="inferred from homology"/>
<keyword evidence="6" id="KW-1185">Reference proteome</keyword>
<dbReference type="GO" id="GO:0015562">
    <property type="term" value="F:efflux transmembrane transporter activity"/>
    <property type="evidence" value="ECO:0007669"/>
    <property type="project" value="InterPro"/>
</dbReference>
<evidence type="ECO:0008006" key="7">
    <source>
        <dbReference type="Google" id="ProtNLM"/>
    </source>
</evidence>
<dbReference type="RefSeq" id="WP_104831542.1">
    <property type="nucleotide sequence ID" value="NZ_PJCH01000015.1"/>
</dbReference>
<comment type="similarity">
    <text evidence="1">Belongs to the outer membrane factor (OMF) (TC 1.B.17) family.</text>
</comment>
<reference evidence="5 6" key="1">
    <citation type="submission" date="2017-12" db="EMBL/GenBank/DDBJ databases">
        <authorList>
            <person name="Hurst M.R.H."/>
        </authorList>
    </citation>
    <scope>NUCLEOTIDE SEQUENCE [LARGE SCALE GENOMIC DNA]</scope>
    <source>
        <strain evidence="5 6">SY-3-19</strain>
    </source>
</reference>
<dbReference type="SUPFAM" id="SSF56954">
    <property type="entry name" value="Outer membrane efflux proteins (OEP)"/>
    <property type="match status" value="1"/>
</dbReference>
<dbReference type="Pfam" id="PF02321">
    <property type="entry name" value="OEP"/>
    <property type="match status" value="1"/>
</dbReference>